<keyword evidence="1" id="KW-0472">Membrane</keyword>
<reference evidence="2 3" key="1">
    <citation type="journal article" date="2015" name="Nature">
        <title>rRNA introns, odd ribosomes, and small enigmatic genomes across a large radiation of phyla.</title>
        <authorList>
            <person name="Brown C.T."/>
            <person name="Hug L.A."/>
            <person name="Thomas B.C."/>
            <person name="Sharon I."/>
            <person name="Castelle C.J."/>
            <person name="Singh A."/>
            <person name="Wilkins M.J."/>
            <person name="Williams K.H."/>
            <person name="Banfield J.F."/>
        </authorList>
    </citation>
    <scope>NUCLEOTIDE SEQUENCE [LARGE SCALE GENOMIC DNA]</scope>
</reference>
<organism evidence="2 3">
    <name type="scientific">Candidatus Woesebacteria bacterium GW2011_GWB1_39_10</name>
    <dbReference type="NCBI Taxonomy" id="1618572"/>
    <lineage>
        <taxon>Bacteria</taxon>
        <taxon>Candidatus Woeseibacteriota</taxon>
    </lineage>
</organism>
<evidence type="ECO:0000256" key="1">
    <source>
        <dbReference type="SAM" id="Phobius"/>
    </source>
</evidence>
<evidence type="ECO:0000313" key="3">
    <source>
        <dbReference type="Proteomes" id="UP000034774"/>
    </source>
</evidence>
<name>A0A0G0LJP9_9BACT</name>
<gene>
    <name evidence="2" type="ORF">UT17_C0003G0141</name>
</gene>
<dbReference type="Proteomes" id="UP000034774">
    <property type="component" value="Unassembled WGS sequence"/>
</dbReference>
<dbReference type="EMBL" id="LBVU01000003">
    <property type="protein sequence ID" value="KKQ92118.1"/>
    <property type="molecule type" value="Genomic_DNA"/>
</dbReference>
<keyword evidence="1" id="KW-0812">Transmembrane</keyword>
<accession>A0A0G0LJP9</accession>
<feature type="transmembrane region" description="Helical" evidence="1">
    <location>
        <begin position="6"/>
        <end position="27"/>
    </location>
</feature>
<sequence length="325" mass="36939">MTTKQYVFVVAIFVLSVLASFYSGYFLKDLLIKANVGTDTSQSNLKPYFSDEIILISKNKPHYTLIAYSSRSSKKNLLFSQTQRVFFFDGNRWQKKFFNTDSKESEIAKTPIIPSWNIEVDPTLVLKERVGGEIQIDSNKIGFDVPEIDNELGIRSQEDYTIFRSEATGKLIVNGKEYESYVLYSRTYSYSVSIDLVRITDPLGINTDWVAFWDNEGNFYNVDKTSVDDNYKGVYKSHSIAVLKDNLGRVQKSFSLAIKKKSTTGYIVDITDGINRSIDVNILNSTDKNEVSSPYIWATGQVEGEVVANNGKRIKGFGIYEQLYQ</sequence>
<keyword evidence="1" id="KW-1133">Transmembrane helix</keyword>
<protein>
    <submittedName>
        <fullName evidence="2">Uncharacterized protein</fullName>
    </submittedName>
</protein>
<comment type="caution">
    <text evidence="2">The sequence shown here is derived from an EMBL/GenBank/DDBJ whole genome shotgun (WGS) entry which is preliminary data.</text>
</comment>
<dbReference type="AlphaFoldDB" id="A0A0G0LJP9"/>
<dbReference type="STRING" id="1618572.UT17_C0003G0141"/>
<evidence type="ECO:0000313" key="2">
    <source>
        <dbReference type="EMBL" id="KKQ92118.1"/>
    </source>
</evidence>
<proteinExistence type="predicted"/>